<evidence type="ECO:0000256" key="1">
    <source>
        <dbReference type="SAM" id="MobiDB-lite"/>
    </source>
</evidence>
<evidence type="ECO:0000313" key="2">
    <source>
        <dbReference type="EMBL" id="MFC3229715.1"/>
    </source>
</evidence>
<gene>
    <name evidence="2" type="ORF">ACFOGJ_20875</name>
</gene>
<accession>A0ABV7L526</accession>
<evidence type="ECO:0000313" key="3">
    <source>
        <dbReference type="Proteomes" id="UP001595528"/>
    </source>
</evidence>
<dbReference type="Proteomes" id="UP001595528">
    <property type="component" value="Unassembled WGS sequence"/>
</dbReference>
<organism evidence="2 3">
    <name type="scientific">Marinibaculum pumilum</name>
    <dbReference type="NCBI Taxonomy" id="1766165"/>
    <lineage>
        <taxon>Bacteria</taxon>
        <taxon>Pseudomonadati</taxon>
        <taxon>Pseudomonadota</taxon>
        <taxon>Alphaproteobacteria</taxon>
        <taxon>Rhodospirillales</taxon>
        <taxon>Rhodospirillaceae</taxon>
        <taxon>Marinibaculum</taxon>
    </lineage>
</organism>
<reference evidence="3" key="1">
    <citation type="journal article" date="2019" name="Int. J. Syst. Evol. Microbiol.">
        <title>The Global Catalogue of Microorganisms (GCM) 10K type strain sequencing project: providing services to taxonomists for standard genome sequencing and annotation.</title>
        <authorList>
            <consortium name="The Broad Institute Genomics Platform"/>
            <consortium name="The Broad Institute Genome Sequencing Center for Infectious Disease"/>
            <person name="Wu L."/>
            <person name="Ma J."/>
        </authorList>
    </citation>
    <scope>NUCLEOTIDE SEQUENCE [LARGE SCALE GENOMIC DNA]</scope>
    <source>
        <strain evidence="3">KCTC 42964</strain>
    </source>
</reference>
<name>A0ABV7L526_9PROT</name>
<dbReference type="EMBL" id="JBHRTR010000034">
    <property type="protein sequence ID" value="MFC3229715.1"/>
    <property type="molecule type" value="Genomic_DNA"/>
</dbReference>
<feature type="region of interest" description="Disordered" evidence="1">
    <location>
        <begin position="473"/>
        <end position="495"/>
    </location>
</feature>
<protein>
    <submittedName>
        <fullName evidence="2">Uncharacterized protein</fullName>
    </submittedName>
</protein>
<keyword evidence="3" id="KW-1185">Reference proteome</keyword>
<sequence length="495" mass="53836">MEIAAREMPSATVRPGDMRILLAETEAAADRALRRPADYLRYRDALSHAAAAFSRPLAGCDVQPLPMAVPDLQRERLAGLARQVFAAIETVVQLFVDGEPEVAALFARYDGLRPLMIRQGRYWQGIGRYDFTIDRKGDPQFLSARAARAPNYCAVRELRRWFMATAPDFLQAAGIHEDCSHESHGLGSSIADLIRRSRPGDGSVAVLLDRTQDRCEVAQAIAALEREGLTAAIGRAEDLVFDDGYRMARGGPRVAAVLDLQPMLGPGGGWPPGAEVRFASYLRGVRDNAFLMVNTFAAMTVAEDEAVFAALTRPAVRARLTQAQRRVVQRHLPDSYLLGRGTRTLEGVPLARELKANRGDWEIRRCRPTAGAGSLAGRDTAAEDWSALVDGLLDGDVPHLAQRRVEPHLARLATGGPDGLSVRRMQFIGGVYFNDRHLPALLARVVPAATARSAAGGASILPQMLKRDGSQALLRQPKLPPEPLGRKQAARATAC</sequence>
<proteinExistence type="predicted"/>
<dbReference type="RefSeq" id="WP_379904180.1">
    <property type="nucleotide sequence ID" value="NZ_JBHRTR010000034.1"/>
</dbReference>
<comment type="caution">
    <text evidence="2">The sequence shown here is derived from an EMBL/GenBank/DDBJ whole genome shotgun (WGS) entry which is preliminary data.</text>
</comment>